<dbReference type="PANTHER" id="PTHR12684:SF2">
    <property type="entry name" value="TRNA 2'-PHOSPHOTRANSFERASE 1"/>
    <property type="match status" value="1"/>
</dbReference>
<dbReference type="GO" id="GO:0000215">
    <property type="term" value="F:tRNA 2'-phosphotransferase activity"/>
    <property type="evidence" value="ECO:0007669"/>
    <property type="project" value="TreeGrafter"/>
</dbReference>
<reference evidence="6 7" key="1">
    <citation type="journal article" date="2009" name="Int. J. Syst. Evol. Microbiol.">
        <title>Paenibacillus contaminans sp. nov., isolated from a contaminated laboratory plate.</title>
        <authorList>
            <person name="Chou J.H."/>
            <person name="Lee J.H."/>
            <person name="Lin M.C."/>
            <person name="Chang P.S."/>
            <person name="Arun A.B."/>
            <person name="Young C.C."/>
            <person name="Chen W.M."/>
        </authorList>
    </citation>
    <scope>NUCLEOTIDE SEQUENCE [LARGE SCALE GENOMIC DNA]</scope>
    <source>
        <strain evidence="6 7">CKOBP-6</strain>
    </source>
</reference>
<evidence type="ECO:0000256" key="2">
    <source>
        <dbReference type="ARBA" id="ARBA00022679"/>
    </source>
</evidence>
<dbReference type="Proteomes" id="UP000250369">
    <property type="component" value="Unassembled WGS sequence"/>
</dbReference>
<dbReference type="Pfam" id="PF01885">
    <property type="entry name" value="PTS_2-RNA"/>
    <property type="match status" value="1"/>
</dbReference>
<dbReference type="InterPro" id="IPR002745">
    <property type="entry name" value="Ptrans_KptA/Tpt1"/>
</dbReference>
<dbReference type="PANTHER" id="PTHR12684">
    <property type="entry name" value="PUTATIVE PHOSPHOTRANSFERASE"/>
    <property type="match status" value="1"/>
</dbReference>
<dbReference type="RefSeq" id="WP_113035828.1">
    <property type="nucleotide sequence ID" value="NZ_QMFB01000036.1"/>
</dbReference>
<evidence type="ECO:0000313" key="6">
    <source>
        <dbReference type="EMBL" id="RAV11720.1"/>
    </source>
</evidence>
<gene>
    <name evidence="5" type="primary">kptA</name>
    <name evidence="6" type="ORF">DQG23_35725</name>
</gene>
<accession>A0A329LWX6</accession>
<keyword evidence="3 5" id="KW-0520">NAD</keyword>
<dbReference type="Gene3D" id="3.20.170.30">
    <property type="match status" value="1"/>
</dbReference>
<sequence>MLNKETETRLSKFMTKLLRHTPGAYGLVLDPTDGSYRLDKLHSVIRSQPNWSRVTIEDIEQVVKSCEKQRFEIKDGRIRARYGHSHDKVQYEPGTPPDSLYHGTNTHAAPTIMSEGIRPMGRQYVHLSEGTHFATLAGKRRGELVILSVDTRKAAAAGTRFYYAGNEVWLADSVPPSCCAIFTNTKEEEGNE</sequence>
<dbReference type="EC" id="2.7.1.-" evidence="5"/>
<dbReference type="GO" id="GO:0006388">
    <property type="term" value="P:tRNA splicing, via endonucleolytic cleavage and ligation"/>
    <property type="evidence" value="ECO:0007669"/>
    <property type="project" value="UniProtKB-UniRule"/>
</dbReference>
<dbReference type="GO" id="GO:0003950">
    <property type="term" value="F:NAD+ poly-ADP-ribosyltransferase activity"/>
    <property type="evidence" value="ECO:0007669"/>
    <property type="project" value="InterPro"/>
</dbReference>
<name>A0A329LWX6_9BACL</name>
<evidence type="ECO:0000256" key="3">
    <source>
        <dbReference type="ARBA" id="ARBA00023027"/>
    </source>
</evidence>
<comment type="caution">
    <text evidence="6">The sequence shown here is derived from an EMBL/GenBank/DDBJ whole genome shotgun (WGS) entry which is preliminary data.</text>
</comment>
<dbReference type="HAMAP" id="MF_00299">
    <property type="entry name" value="KptA"/>
    <property type="match status" value="1"/>
</dbReference>
<organism evidence="6 7">
    <name type="scientific">Paenibacillus contaminans</name>
    <dbReference type="NCBI Taxonomy" id="450362"/>
    <lineage>
        <taxon>Bacteria</taxon>
        <taxon>Bacillati</taxon>
        <taxon>Bacillota</taxon>
        <taxon>Bacilli</taxon>
        <taxon>Bacillales</taxon>
        <taxon>Paenibacillaceae</taxon>
        <taxon>Paenibacillus</taxon>
    </lineage>
</organism>
<dbReference type="InterPro" id="IPR042080">
    <property type="entry name" value="RNA_2'-PTrans_N"/>
</dbReference>
<keyword evidence="7" id="KW-1185">Reference proteome</keyword>
<evidence type="ECO:0000313" key="7">
    <source>
        <dbReference type="Proteomes" id="UP000250369"/>
    </source>
</evidence>
<protein>
    <recommendedName>
        <fullName evidence="5">Probable RNA 2'-phosphotransferase</fullName>
        <ecNumber evidence="5">2.7.1.-</ecNumber>
    </recommendedName>
</protein>
<dbReference type="OrthoDB" id="4537997at2"/>
<dbReference type="EMBL" id="QMFB01000036">
    <property type="protein sequence ID" value="RAV11720.1"/>
    <property type="molecule type" value="Genomic_DNA"/>
</dbReference>
<evidence type="ECO:0000256" key="1">
    <source>
        <dbReference type="ARBA" id="ARBA00009836"/>
    </source>
</evidence>
<comment type="similarity">
    <text evidence="1 5">Belongs to the KptA/TPT1 family.</text>
</comment>
<evidence type="ECO:0000256" key="5">
    <source>
        <dbReference type="HAMAP-Rule" id="MF_00299"/>
    </source>
</evidence>
<dbReference type="InterPro" id="IPR042081">
    <property type="entry name" value="RNA_2'-PTrans_C"/>
</dbReference>
<proteinExistence type="inferred from homology"/>
<dbReference type="AlphaFoldDB" id="A0A329LWX6"/>
<keyword evidence="2 5" id="KW-0808">Transferase</keyword>
<comment type="function">
    <text evidence="4 5">Removes the 2'-phosphate from RNA via an intermediate in which the phosphate is ADP-ribosylated by NAD followed by a presumed transesterification to release the RNA and generate ADP-ribose 1''-2''-cyclic phosphate (APPR&gt;P). May function as an ADP-ribosylase.</text>
</comment>
<dbReference type="Gene3D" id="1.10.10.970">
    <property type="entry name" value="RNA 2'-phosphotransferase, Tpt1/KptA family, N-terminal domain"/>
    <property type="match status" value="1"/>
</dbReference>
<dbReference type="InterPro" id="IPR022928">
    <property type="entry name" value="RNA_2'-PTrans_KptA"/>
</dbReference>
<evidence type="ECO:0000256" key="4">
    <source>
        <dbReference type="ARBA" id="ARBA00025212"/>
    </source>
</evidence>
<dbReference type="SUPFAM" id="SSF56399">
    <property type="entry name" value="ADP-ribosylation"/>
    <property type="match status" value="1"/>
</dbReference>